<dbReference type="RefSeq" id="XP_011134415.1">
    <property type="nucleotide sequence ID" value="XM_011136113.1"/>
</dbReference>
<dbReference type="EMBL" id="AFNH02000188">
    <property type="protein sequence ID" value="EZG79576.1"/>
    <property type="molecule type" value="Genomic_DNA"/>
</dbReference>
<comment type="similarity">
    <text evidence="2">Belongs to the SRP receptor beta subunit family.</text>
</comment>
<evidence type="ECO:0000256" key="8">
    <source>
        <dbReference type="ARBA" id="ARBA00023134"/>
    </source>
</evidence>
<evidence type="ECO:0000313" key="11">
    <source>
        <dbReference type="EMBL" id="EZG79576.1"/>
    </source>
</evidence>
<keyword evidence="4" id="KW-0812">Transmembrane</keyword>
<gene>
    <name evidence="11" type="ORF">GNI_025380</name>
</gene>
<dbReference type="Proteomes" id="UP000019763">
    <property type="component" value="Unassembled WGS sequence"/>
</dbReference>
<keyword evidence="9" id="KW-0472">Membrane</keyword>
<keyword evidence="8" id="KW-0342">GTP-binding</keyword>
<keyword evidence="12" id="KW-1185">Reference proteome</keyword>
<name>A0A023BBE5_GRENI</name>
<evidence type="ECO:0000256" key="9">
    <source>
        <dbReference type="ARBA" id="ARBA00023136"/>
    </source>
</evidence>
<comment type="caution">
    <text evidence="11">The sequence shown here is derived from an EMBL/GenBank/DDBJ whole genome shotgun (WGS) entry which is preliminary data.</text>
</comment>
<protein>
    <recommendedName>
        <fullName evidence="3">Signal recognition particle receptor subunit beta</fullName>
    </recommendedName>
</protein>
<organism evidence="11 12">
    <name type="scientific">Gregarina niphandrodes</name>
    <name type="common">Septate eugregarine</name>
    <dbReference type="NCBI Taxonomy" id="110365"/>
    <lineage>
        <taxon>Eukaryota</taxon>
        <taxon>Sar</taxon>
        <taxon>Alveolata</taxon>
        <taxon>Apicomplexa</taxon>
        <taxon>Conoidasida</taxon>
        <taxon>Gregarinasina</taxon>
        <taxon>Eugregarinorida</taxon>
        <taxon>Gregarinidae</taxon>
        <taxon>Gregarina</taxon>
    </lineage>
</organism>
<dbReference type="Gene3D" id="3.40.50.300">
    <property type="entry name" value="P-loop containing nucleotide triphosphate hydrolases"/>
    <property type="match status" value="1"/>
</dbReference>
<evidence type="ECO:0000313" key="12">
    <source>
        <dbReference type="Proteomes" id="UP000019763"/>
    </source>
</evidence>
<evidence type="ECO:0000256" key="10">
    <source>
        <dbReference type="ARBA" id="ARBA00023170"/>
    </source>
</evidence>
<evidence type="ECO:0000256" key="1">
    <source>
        <dbReference type="ARBA" id="ARBA00004389"/>
    </source>
</evidence>
<keyword evidence="10 11" id="KW-0675">Receptor</keyword>
<dbReference type="GeneID" id="22911143"/>
<dbReference type="VEuPathDB" id="CryptoDB:GNI_025380"/>
<comment type="subcellular location">
    <subcellularLocation>
        <location evidence="1">Endoplasmic reticulum membrane</location>
        <topology evidence="1">Single-pass membrane protein</topology>
    </subcellularLocation>
</comment>
<dbReference type="OrthoDB" id="41266at2759"/>
<evidence type="ECO:0000256" key="7">
    <source>
        <dbReference type="ARBA" id="ARBA00022989"/>
    </source>
</evidence>
<dbReference type="AlphaFoldDB" id="A0A023BBE5"/>
<evidence type="ECO:0000256" key="4">
    <source>
        <dbReference type="ARBA" id="ARBA00022692"/>
    </source>
</evidence>
<sequence>MTQEQCRESLQKSLQVYGMTSIGKGNLDGFATYTTKQSTAHDAEWGGSAALNGVLGISHYVSNLLSSVFTHTLEKIAGPSVSAFVFCLDSTDVGKMKEAASYLFELMCLPQWQRTPPALCVLITKRDLSGARHKNLIRDDLEREIERLIRASRGAVLAADIPHSSNAVSRFLRRIQQKYHLPEFVARVVSFQAKSKSKNEFKFSKTPNTFFRFNNINSPFFQFLSGDNLDENVQLTKAFIQRATILQR</sequence>
<accession>A0A023BBE5</accession>
<evidence type="ECO:0000256" key="3">
    <source>
        <dbReference type="ARBA" id="ARBA00020256"/>
    </source>
</evidence>
<evidence type="ECO:0000256" key="2">
    <source>
        <dbReference type="ARBA" id="ARBA00005619"/>
    </source>
</evidence>
<evidence type="ECO:0000256" key="5">
    <source>
        <dbReference type="ARBA" id="ARBA00022741"/>
    </source>
</evidence>
<dbReference type="InterPro" id="IPR019009">
    <property type="entry name" value="SRP_receptor_beta_su"/>
</dbReference>
<dbReference type="InterPro" id="IPR027417">
    <property type="entry name" value="P-loop_NTPase"/>
</dbReference>
<dbReference type="GO" id="GO:0005525">
    <property type="term" value="F:GTP binding"/>
    <property type="evidence" value="ECO:0007669"/>
    <property type="project" value="UniProtKB-KW"/>
</dbReference>
<proteinExistence type="inferred from homology"/>
<keyword evidence="5" id="KW-0547">Nucleotide-binding</keyword>
<keyword evidence="6" id="KW-0256">Endoplasmic reticulum</keyword>
<dbReference type="Pfam" id="PF09439">
    <property type="entry name" value="SRPRB"/>
    <property type="match status" value="1"/>
</dbReference>
<dbReference type="SUPFAM" id="SSF52540">
    <property type="entry name" value="P-loop containing nucleoside triphosphate hydrolases"/>
    <property type="match status" value="1"/>
</dbReference>
<keyword evidence="7" id="KW-1133">Transmembrane helix</keyword>
<reference evidence="11" key="1">
    <citation type="submission" date="2013-12" db="EMBL/GenBank/DDBJ databases">
        <authorList>
            <person name="Omoto C.K."/>
            <person name="Sibley D."/>
            <person name="Venepally P."/>
            <person name="Hadjithomas M."/>
            <person name="Karamycheva S."/>
            <person name="Brunk B."/>
            <person name="Roos D."/>
            <person name="Caler E."/>
            <person name="Lorenzi H."/>
        </authorList>
    </citation>
    <scope>NUCLEOTIDE SEQUENCE</scope>
</reference>
<evidence type="ECO:0000256" key="6">
    <source>
        <dbReference type="ARBA" id="ARBA00022824"/>
    </source>
</evidence>
<dbReference type="GO" id="GO:0005789">
    <property type="term" value="C:endoplasmic reticulum membrane"/>
    <property type="evidence" value="ECO:0007669"/>
    <property type="project" value="UniProtKB-SubCell"/>
</dbReference>